<protein>
    <recommendedName>
        <fullName evidence="6">Ran guanine nucleotide release factor</fullName>
    </recommendedName>
</protein>
<dbReference type="PANTHER" id="PTHR15837">
    <property type="entry name" value="RAN GUANINE NUCLEOTIDE RELEASE FACTOR"/>
    <property type="match status" value="1"/>
</dbReference>
<dbReference type="GO" id="GO:0060047">
    <property type="term" value="P:heart contraction"/>
    <property type="evidence" value="ECO:0007669"/>
    <property type="project" value="TreeGrafter"/>
</dbReference>
<dbReference type="GO" id="GO:0017080">
    <property type="term" value="F:sodium channel regulator activity"/>
    <property type="evidence" value="ECO:0007669"/>
    <property type="project" value="TreeGrafter"/>
</dbReference>
<evidence type="ECO:0008006" key="6">
    <source>
        <dbReference type="Google" id="ProtNLM"/>
    </source>
</evidence>
<dbReference type="PANTHER" id="PTHR15837:SF0">
    <property type="entry name" value="RAN GUANINE NUCLEOTIDE RELEASE FACTOR"/>
    <property type="match status" value="1"/>
</dbReference>
<evidence type="ECO:0000256" key="2">
    <source>
        <dbReference type="ARBA" id="ARBA00022448"/>
    </source>
</evidence>
<dbReference type="GO" id="GO:0005085">
    <property type="term" value="F:guanyl-nucleotide exchange factor activity"/>
    <property type="evidence" value="ECO:0007669"/>
    <property type="project" value="TreeGrafter"/>
</dbReference>
<dbReference type="GO" id="GO:0044325">
    <property type="term" value="F:transmembrane transporter binding"/>
    <property type="evidence" value="ECO:0007669"/>
    <property type="project" value="TreeGrafter"/>
</dbReference>
<dbReference type="InterPro" id="IPR016123">
    <property type="entry name" value="Mog1/PsbP_a/b/a-sand"/>
</dbReference>
<dbReference type="GO" id="GO:0005634">
    <property type="term" value="C:nucleus"/>
    <property type="evidence" value="ECO:0007669"/>
    <property type="project" value="TreeGrafter"/>
</dbReference>
<dbReference type="Proteomes" id="UP001178461">
    <property type="component" value="Chromosome 13"/>
</dbReference>
<dbReference type="GO" id="GO:0006606">
    <property type="term" value="P:protein import into nucleus"/>
    <property type="evidence" value="ECO:0007669"/>
    <property type="project" value="TreeGrafter"/>
</dbReference>
<evidence type="ECO:0000256" key="1">
    <source>
        <dbReference type="ARBA" id="ARBA00010307"/>
    </source>
</evidence>
<dbReference type="InterPro" id="IPR007681">
    <property type="entry name" value="Mog1"/>
</dbReference>
<dbReference type="SUPFAM" id="SSF55724">
    <property type="entry name" value="Mog1p/PsbP-like"/>
    <property type="match status" value="1"/>
</dbReference>
<dbReference type="EMBL" id="OX395138">
    <property type="protein sequence ID" value="CAI5791225.1"/>
    <property type="molecule type" value="Genomic_DNA"/>
</dbReference>
<dbReference type="GO" id="GO:0003254">
    <property type="term" value="P:regulation of membrane depolarization"/>
    <property type="evidence" value="ECO:0007669"/>
    <property type="project" value="TreeGrafter"/>
</dbReference>
<evidence type="ECO:0000313" key="4">
    <source>
        <dbReference type="EMBL" id="CAI5791225.1"/>
    </source>
</evidence>
<comment type="similarity">
    <text evidence="1">Belongs to the MOG1 family.</text>
</comment>
<dbReference type="GO" id="GO:0031267">
    <property type="term" value="F:small GTPase binding"/>
    <property type="evidence" value="ECO:0007669"/>
    <property type="project" value="TreeGrafter"/>
</dbReference>
<sequence length="261" mass="28499">MSVTQPSADVTIECTERRRGRVQSVVSDWLVCLRNLPPLGGQFIRGVRFKGEAAAGALETNVSQRQKAMDNEVGPQPQGHPLFGGAFSAFLPPGSLDVSEMRQVPDNQEVFVHPSTDQSFIVELLEYQADVPDENAARYHFEDIAGASASAEILSQETFAPHLLALEGCSSAWGLIARQLVAKFDEEAKNEVTLHLVLLRLPQYGTDLLLTFNNPTFIHPLSSSAAPGTEVPASPSQPPWTVEHFHTFVRSVRLLDPGIFG</sequence>
<keyword evidence="2" id="KW-0813">Transport</keyword>
<evidence type="ECO:0000313" key="5">
    <source>
        <dbReference type="Proteomes" id="UP001178461"/>
    </source>
</evidence>
<accession>A0AA35L7F7</accession>
<proteinExistence type="inferred from homology"/>
<dbReference type="AlphaFoldDB" id="A0AA35L7F7"/>
<evidence type="ECO:0000256" key="3">
    <source>
        <dbReference type="ARBA" id="ARBA00022927"/>
    </source>
</evidence>
<keyword evidence="5" id="KW-1185">Reference proteome</keyword>
<organism evidence="4 5">
    <name type="scientific">Podarcis lilfordi</name>
    <name type="common">Lilford's wall lizard</name>
    <dbReference type="NCBI Taxonomy" id="74358"/>
    <lineage>
        <taxon>Eukaryota</taxon>
        <taxon>Metazoa</taxon>
        <taxon>Chordata</taxon>
        <taxon>Craniata</taxon>
        <taxon>Vertebrata</taxon>
        <taxon>Euteleostomi</taxon>
        <taxon>Lepidosauria</taxon>
        <taxon>Squamata</taxon>
        <taxon>Bifurcata</taxon>
        <taxon>Unidentata</taxon>
        <taxon>Episquamata</taxon>
        <taxon>Laterata</taxon>
        <taxon>Lacertibaenia</taxon>
        <taxon>Lacertidae</taxon>
        <taxon>Podarcis</taxon>
    </lineage>
</organism>
<dbReference type="Pfam" id="PF04603">
    <property type="entry name" value="Mog1"/>
    <property type="match status" value="1"/>
</dbReference>
<keyword evidence="3" id="KW-0653">Protein transport</keyword>
<reference evidence="4" key="1">
    <citation type="submission" date="2022-12" db="EMBL/GenBank/DDBJ databases">
        <authorList>
            <person name="Alioto T."/>
            <person name="Alioto T."/>
            <person name="Gomez Garrido J."/>
        </authorList>
    </citation>
    <scope>NUCLEOTIDE SEQUENCE</scope>
</reference>
<dbReference type="Gene3D" id="3.40.1000.10">
    <property type="entry name" value="Mog1/PsbP, alpha/beta/alpha sandwich"/>
    <property type="match status" value="1"/>
</dbReference>
<name>A0AA35L7F7_9SAUR</name>
<gene>
    <name evidence="4" type="ORF">PODLI_1B029350</name>
</gene>